<sequence length="141" mass="15883">MLEIASFLSQVKSRRLGFHNMSLYSEPGQKNVKTICRKRVTASRGDEVELWPRAVPRTRNPRGHAALRDGEPTCGRVTWPSHSAAASFRYCSFSSFTRSGSLVPPFRVSFLPTDSIFHDLSISLSTWDLRNIKTSVVPKMI</sequence>
<protein>
    <submittedName>
        <fullName evidence="1">Uncharacterized protein</fullName>
    </submittedName>
</protein>
<dbReference type="Proteomes" id="UP001229421">
    <property type="component" value="Unassembled WGS sequence"/>
</dbReference>
<evidence type="ECO:0000313" key="1">
    <source>
        <dbReference type="EMBL" id="KAK1413164.1"/>
    </source>
</evidence>
<reference evidence="1" key="1">
    <citation type="journal article" date="2023" name="bioRxiv">
        <title>Improved chromosome-level genome assembly for marigold (Tagetes erecta).</title>
        <authorList>
            <person name="Jiang F."/>
            <person name="Yuan L."/>
            <person name="Wang S."/>
            <person name="Wang H."/>
            <person name="Xu D."/>
            <person name="Wang A."/>
            <person name="Fan W."/>
        </authorList>
    </citation>
    <scope>NUCLEOTIDE SEQUENCE</scope>
    <source>
        <strain evidence="1">WSJ</strain>
        <tissue evidence="1">Leaf</tissue>
    </source>
</reference>
<evidence type="ECO:0000313" key="2">
    <source>
        <dbReference type="Proteomes" id="UP001229421"/>
    </source>
</evidence>
<name>A0AAD8NKQ5_TARER</name>
<accession>A0AAD8NKQ5</accession>
<dbReference type="AlphaFoldDB" id="A0AAD8NKQ5"/>
<dbReference type="EMBL" id="JAUHHV010000009">
    <property type="protein sequence ID" value="KAK1413164.1"/>
    <property type="molecule type" value="Genomic_DNA"/>
</dbReference>
<keyword evidence="2" id="KW-1185">Reference proteome</keyword>
<organism evidence="1 2">
    <name type="scientific">Tagetes erecta</name>
    <name type="common">African marigold</name>
    <dbReference type="NCBI Taxonomy" id="13708"/>
    <lineage>
        <taxon>Eukaryota</taxon>
        <taxon>Viridiplantae</taxon>
        <taxon>Streptophyta</taxon>
        <taxon>Embryophyta</taxon>
        <taxon>Tracheophyta</taxon>
        <taxon>Spermatophyta</taxon>
        <taxon>Magnoliopsida</taxon>
        <taxon>eudicotyledons</taxon>
        <taxon>Gunneridae</taxon>
        <taxon>Pentapetalae</taxon>
        <taxon>asterids</taxon>
        <taxon>campanulids</taxon>
        <taxon>Asterales</taxon>
        <taxon>Asteraceae</taxon>
        <taxon>Asteroideae</taxon>
        <taxon>Heliantheae alliance</taxon>
        <taxon>Tageteae</taxon>
        <taxon>Tagetes</taxon>
    </lineage>
</organism>
<proteinExistence type="predicted"/>
<comment type="caution">
    <text evidence="1">The sequence shown here is derived from an EMBL/GenBank/DDBJ whole genome shotgun (WGS) entry which is preliminary data.</text>
</comment>
<gene>
    <name evidence="1" type="ORF">QVD17_34932</name>
</gene>